<evidence type="ECO:0000313" key="5">
    <source>
        <dbReference type="Proteomes" id="UP001499938"/>
    </source>
</evidence>
<dbReference type="SUPFAM" id="SSF53448">
    <property type="entry name" value="Nucleotide-diphospho-sugar transferases"/>
    <property type="match status" value="1"/>
</dbReference>
<dbReference type="PANTHER" id="PTHR19136">
    <property type="entry name" value="MOLYBDENUM COFACTOR GUANYLYLTRANSFERASE"/>
    <property type="match status" value="1"/>
</dbReference>
<keyword evidence="1" id="KW-0808">Transferase</keyword>
<organism evidence="4 5">
    <name type="scientific">Nostocoides veronense</name>
    <dbReference type="NCBI Taxonomy" id="330836"/>
    <lineage>
        <taxon>Bacteria</taxon>
        <taxon>Bacillati</taxon>
        <taxon>Actinomycetota</taxon>
        <taxon>Actinomycetes</taxon>
        <taxon>Micrococcales</taxon>
        <taxon>Intrasporangiaceae</taxon>
        <taxon>Nostocoides</taxon>
    </lineage>
</organism>
<dbReference type="InterPro" id="IPR025877">
    <property type="entry name" value="MobA-like_NTP_Trfase"/>
</dbReference>
<proteinExistence type="predicted"/>
<feature type="compositionally biased region" description="Polar residues" evidence="2">
    <location>
        <begin position="141"/>
        <end position="151"/>
    </location>
</feature>
<feature type="region of interest" description="Disordered" evidence="2">
    <location>
        <begin position="134"/>
        <end position="160"/>
    </location>
</feature>
<evidence type="ECO:0000256" key="1">
    <source>
        <dbReference type="ARBA" id="ARBA00022679"/>
    </source>
</evidence>
<evidence type="ECO:0000313" key="4">
    <source>
        <dbReference type="EMBL" id="GAA1803502.1"/>
    </source>
</evidence>
<accession>A0ABN2LYZ5</accession>
<reference evidence="4 5" key="1">
    <citation type="journal article" date="2019" name="Int. J. Syst. Evol. Microbiol.">
        <title>The Global Catalogue of Microorganisms (GCM) 10K type strain sequencing project: providing services to taxonomists for standard genome sequencing and annotation.</title>
        <authorList>
            <consortium name="The Broad Institute Genomics Platform"/>
            <consortium name="The Broad Institute Genome Sequencing Center for Infectious Disease"/>
            <person name="Wu L."/>
            <person name="Ma J."/>
        </authorList>
    </citation>
    <scope>NUCLEOTIDE SEQUENCE [LARGE SCALE GENOMIC DNA]</scope>
    <source>
        <strain evidence="4 5">JCM 15592</strain>
    </source>
</reference>
<dbReference type="RefSeq" id="WP_344086950.1">
    <property type="nucleotide sequence ID" value="NZ_BAAAPO010000044.1"/>
</dbReference>
<dbReference type="EMBL" id="BAAAPO010000044">
    <property type="protein sequence ID" value="GAA1803502.1"/>
    <property type="molecule type" value="Genomic_DNA"/>
</dbReference>
<keyword evidence="5" id="KW-1185">Reference proteome</keyword>
<dbReference type="InterPro" id="IPR029044">
    <property type="entry name" value="Nucleotide-diphossugar_trans"/>
</dbReference>
<dbReference type="Proteomes" id="UP001499938">
    <property type="component" value="Unassembled WGS sequence"/>
</dbReference>
<dbReference type="Pfam" id="PF12804">
    <property type="entry name" value="NTP_transf_3"/>
    <property type="match status" value="1"/>
</dbReference>
<evidence type="ECO:0000256" key="2">
    <source>
        <dbReference type="SAM" id="MobiDB-lite"/>
    </source>
</evidence>
<evidence type="ECO:0000259" key="3">
    <source>
        <dbReference type="Pfam" id="PF12804"/>
    </source>
</evidence>
<protein>
    <recommendedName>
        <fullName evidence="3">MobA-like NTP transferase domain-containing protein</fullName>
    </recommendedName>
</protein>
<feature type="domain" description="MobA-like NTP transferase" evidence="3">
    <location>
        <begin position="19"/>
        <end position="131"/>
    </location>
</feature>
<sequence length="242" mass="24367">MTDDGVSDAEATGRMPGAAIVLAGGRASRMGEDKILAPLGRDEGDTVLGRVLAACAGITVVLVGPPDLERAVPAGMSVRLVREDPPFGGPVAGLRAALEALPPGDRLVALLAGDQPHLDAAALAELTATLIGAIDAPPPSSSGNTPSATPQTGRVSRTRRGGGAVESAAYLAAEGHVQFLCAVWHEDALRARTATAGASMRSVYADARVLLLPDPRAVAADVDTPADLAAARHRISGTGGTP</sequence>
<gene>
    <name evidence="4" type="ORF">GCM10009811_28930</name>
</gene>
<comment type="caution">
    <text evidence="4">The sequence shown here is derived from an EMBL/GenBank/DDBJ whole genome shotgun (WGS) entry which is preliminary data.</text>
</comment>
<dbReference type="PANTHER" id="PTHR19136:SF81">
    <property type="entry name" value="MOLYBDENUM COFACTOR GUANYLYLTRANSFERASE"/>
    <property type="match status" value="1"/>
</dbReference>
<name>A0ABN2LYZ5_9MICO</name>
<dbReference type="Gene3D" id="3.90.550.10">
    <property type="entry name" value="Spore Coat Polysaccharide Biosynthesis Protein SpsA, Chain A"/>
    <property type="match status" value="1"/>
</dbReference>